<protein>
    <submittedName>
        <fullName evidence="2">MarR family winged helix-turn-helix transcriptional regulator</fullName>
    </submittedName>
</protein>
<dbReference type="Gene3D" id="1.10.10.10">
    <property type="entry name" value="Winged helix-like DNA-binding domain superfamily/Winged helix DNA-binding domain"/>
    <property type="match status" value="1"/>
</dbReference>
<dbReference type="InterPro" id="IPR036388">
    <property type="entry name" value="WH-like_DNA-bd_sf"/>
</dbReference>
<dbReference type="InterPro" id="IPR039422">
    <property type="entry name" value="MarR/SlyA-like"/>
</dbReference>
<evidence type="ECO:0000259" key="1">
    <source>
        <dbReference type="PROSITE" id="PS50995"/>
    </source>
</evidence>
<organism evidence="2 3">
    <name type="scientific">Kitasatospora cystarginea</name>
    <dbReference type="NCBI Taxonomy" id="58350"/>
    <lineage>
        <taxon>Bacteria</taxon>
        <taxon>Bacillati</taxon>
        <taxon>Actinomycetota</taxon>
        <taxon>Actinomycetes</taxon>
        <taxon>Kitasatosporales</taxon>
        <taxon>Streptomycetaceae</taxon>
        <taxon>Kitasatospora</taxon>
    </lineage>
</organism>
<evidence type="ECO:0000313" key="2">
    <source>
        <dbReference type="EMBL" id="GAA2236178.1"/>
    </source>
</evidence>
<reference evidence="2 3" key="1">
    <citation type="journal article" date="2019" name="Int. J. Syst. Evol. Microbiol.">
        <title>The Global Catalogue of Microorganisms (GCM) 10K type strain sequencing project: providing services to taxonomists for standard genome sequencing and annotation.</title>
        <authorList>
            <consortium name="The Broad Institute Genomics Platform"/>
            <consortium name="The Broad Institute Genome Sequencing Center for Infectious Disease"/>
            <person name="Wu L."/>
            <person name="Ma J."/>
        </authorList>
    </citation>
    <scope>NUCLEOTIDE SEQUENCE [LARGE SCALE GENOMIC DNA]</scope>
    <source>
        <strain evidence="2 3">JCM 7356</strain>
    </source>
</reference>
<comment type="caution">
    <text evidence="2">The sequence shown here is derived from an EMBL/GenBank/DDBJ whole genome shotgun (WGS) entry which is preliminary data.</text>
</comment>
<dbReference type="Pfam" id="PF01047">
    <property type="entry name" value="MarR"/>
    <property type="match status" value="1"/>
</dbReference>
<dbReference type="SMART" id="SM00347">
    <property type="entry name" value="HTH_MARR"/>
    <property type="match status" value="1"/>
</dbReference>
<dbReference type="SUPFAM" id="SSF46785">
    <property type="entry name" value="Winged helix' DNA-binding domain"/>
    <property type="match status" value="1"/>
</dbReference>
<dbReference type="Proteomes" id="UP001500305">
    <property type="component" value="Unassembled WGS sequence"/>
</dbReference>
<dbReference type="EMBL" id="BAAATR010000005">
    <property type="protein sequence ID" value="GAA2236178.1"/>
    <property type="molecule type" value="Genomic_DNA"/>
</dbReference>
<proteinExistence type="predicted"/>
<dbReference type="InterPro" id="IPR036390">
    <property type="entry name" value="WH_DNA-bd_sf"/>
</dbReference>
<accession>A0ABN3DNX7</accession>
<keyword evidence="3" id="KW-1185">Reference proteome</keyword>
<dbReference type="PANTHER" id="PTHR33164:SF99">
    <property type="entry name" value="MARR FAMILY REGULATORY PROTEIN"/>
    <property type="match status" value="1"/>
</dbReference>
<dbReference type="PROSITE" id="PS50995">
    <property type="entry name" value="HTH_MARR_2"/>
    <property type="match status" value="1"/>
</dbReference>
<feature type="domain" description="HTH marR-type" evidence="1">
    <location>
        <begin position="37"/>
        <end position="172"/>
    </location>
</feature>
<sequence length="182" mass="19277">MRPPGTIGPGTSSINQGGLAVAEQQISSGAQAAADPRIRAVGVLLSASALLEHQLGTAIQREAGISHSMFEILLILAERPDGAPMSELSGRLVVTSGGATRLVDRMVKAGLVERRPSPSDRRVQLVSMTEQGETALVRAARAHVRETDRQLYAALPPEELTAMIGALDRVGRHARSLLPPLR</sequence>
<dbReference type="InterPro" id="IPR000835">
    <property type="entry name" value="HTH_MarR-typ"/>
</dbReference>
<dbReference type="PRINTS" id="PR00598">
    <property type="entry name" value="HTHMARR"/>
</dbReference>
<dbReference type="PANTHER" id="PTHR33164">
    <property type="entry name" value="TRANSCRIPTIONAL REGULATOR, MARR FAMILY"/>
    <property type="match status" value="1"/>
</dbReference>
<gene>
    <name evidence="2" type="ORF">GCM10010430_16300</name>
</gene>
<evidence type="ECO:0000313" key="3">
    <source>
        <dbReference type="Proteomes" id="UP001500305"/>
    </source>
</evidence>
<name>A0ABN3DNX7_9ACTN</name>